<evidence type="ECO:0000313" key="4">
    <source>
        <dbReference type="Proteomes" id="UP000741013"/>
    </source>
</evidence>
<dbReference type="RefSeq" id="WP_209666703.1">
    <property type="nucleotide sequence ID" value="NZ_JAGGMS010000001.1"/>
</dbReference>
<gene>
    <name evidence="3" type="ORF">JOM49_005065</name>
</gene>
<organism evidence="3 4">
    <name type="scientific">Amycolatopsis magusensis</name>
    <dbReference type="NCBI Taxonomy" id="882444"/>
    <lineage>
        <taxon>Bacteria</taxon>
        <taxon>Bacillati</taxon>
        <taxon>Actinomycetota</taxon>
        <taxon>Actinomycetes</taxon>
        <taxon>Pseudonocardiales</taxon>
        <taxon>Pseudonocardiaceae</taxon>
        <taxon>Amycolatopsis</taxon>
    </lineage>
</organism>
<name>A0ABS4PVT3_9PSEU</name>
<feature type="signal peptide" evidence="2">
    <location>
        <begin position="1"/>
        <end position="23"/>
    </location>
</feature>
<accession>A0ABS4PVT3</accession>
<sequence length="135" mass="13922">MRGVKSLVASGAAVLTVFSGVVAAVPAGAEPAGEAGIQHYPCGSSRPPNKDTQGSSGAWPKAIRNLGPQSGSAYSCADLALIHHGDKLDYYCWTAGADNQIWTYVSAFERGTAGWVPDDKLLPVSQDAAFCGPLA</sequence>
<evidence type="ECO:0000313" key="3">
    <source>
        <dbReference type="EMBL" id="MBP2183539.1"/>
    </source>
</evidence>
<comment type="caution">
    <text evidence="3">The sequence shown here is derived from an EMBL/GenBank/DDBJ whole genome shotgun (WGS) entry which is preliminary data.</text>
</comment>
<keyword evidence="4" id="KW-1185">Reference proteome</keyword>
<evidence type="ECO:0008006" key="5">
    <source>
        <dbReference type="Google" id="ProtNLM"/>
    </source>
</evidence>
<feature type="region of interest" description="Disordered" evidence="1">
    <location>
        <begin position="36"/>
        <end position="64"/>
    </location>
</feature>
<evidence type="ECO:0000256" key="2">
    <source>
        <dbReference type="SAM" id="SignalP"/>
    </source>
</evidence>
<reference evidence="3 4" key="1">
    <citation type="submission" date="2021-03" db="EMBL/GenBank/DDBJ databases">
        <title>Sequencing the genomes of 1000 actinobacteria strains.</title>
        <authorList>
            <person name="Klenk H.-P."/>
        </authorList>
    </citation>
    <scope>NUCLEOTIDE SEQUENCE [LARGE SCALE GENOMIC DNA]</scope>
    <source>
        <strain evidence="3 4">DSM 45510</strain>
    </source>
</reference>
<protein>
    <recommendedName>
        <fullName evidence="5">SH3 domain-containing protein</fullName>
    </recommendedName>
</protein>
<evidence type="ECO:0000256" key="1">
    <source>
        <dbReference type="SAM" id="MobiDB-lite"/>
    </source>
</evidence>
<keyword evidence="2" id="KW-0732">Signal</keyword>
<feature type="chain" id="PRO_5046976427" description="SH3 domain-containing protein" evidence="2">
    <location>
        <begin position="24"/>
        <end position="135"/>
    </location>
</feature>
<feature type="compositionally biased region" description="Polar residues" evidence="1">
    <location>
        <begin position="46"/>
        <end position="56"/>
    </location>
</feature>
<dbReference type="Proteomes" id="UP000741013">
    <property type="component" value="Unassembled WGS sequence"/>
</dbReference>
<dbReference type="EMBL" id="JAGGMS010000001">
    <property type="protein sequence ID" value="MBP2183539.1"/>
    <property type="molecule type" value="Genomic_DNA"/>
</dbReference>
<proteinExistence type="predicted"/>